<sequence length="154" mass="17140">MAKKELASVVVIMASCVVMLMEVPVYVSGSLEDTDLEESVRDTADIGDNLPELIRLLQAVLTTRNENKVIKSLANGRLFRSAVTGVTPYKKSELSSLLHALSLNPDEPNDFLTSQRRNSYQDIPLLTSKRAREEVFGAMPPLTEFCRMMGVKCY</sequence>
<reference evidence="3" key="1">
    <citation type="submission" date="2014-12" db="EMBL/GenBank/DDBJ databases">
        <title>Insight into the proteome of Arion vulgaris.</title>
        <authorList>
            <person name="Aradska J."/>
            <person name="Bulat T."/>
            <person name="Smidak R."/>
            <person name="Sarate P."/>
            <person name="Gangsoo J."/>
            <person name="Sialana F."/>
            <person name="Bilban M."/>
            <person name="Lubec G."/>
        </authorList>
    </citation>
    <scope>NUCLEOTIDE SEQUENCE</scope>
    <source>
        <tissue evidence="3">Skin</tissue>
    </source>
</reference>
<keyword evidence="1" id="KW-0732">Signal</keyword>
<feature type="chain" id="PRO_5007391358" evidence="1">
    <location>
        <begin position="30"/>
        <end position="154"/>
    </location>
</feature>
<accession>A0A0B6ZNW5</accession>
<evidence type="ECO:0000313" key="3">
    <source>
        <dbReference type="EMBL" id="CEK70062.1"/>
    </source>
</evidence>
<feature type="signal peptide" evidence="1">
    <location>
        <begin position="1"/>
        <end position="29"/>
    </location>
</feature>
<proteinExistence type="predicted"/>
<protein>
    <submittedName>
        <fullName evidence="3">Uncharacterized protein</fullName>
    </submittedName>
</protein>
<evidence type="ECO:0000256" key="1">
    <source>
        <dbReference type="SAM" id="SignalP"/>
    </source>
</evidence>
<dbReference type="PROSITE" id="PS51257">
    <property type="entry name" value="PROKAR_LIPOPROTEIN"/>
    <property type="match status" value="1"/>
</dbReference>
<dbReference type="EMBL" id="HACG01023196">
    <property type="protein sequence ID" value="CEK70061.1"/>
    <property type="molecule type" value="Transcribed_RNA"/>
</dbReference>
<dbReference type="AlphaFoldDB" id="A0A0B6ZNW5"/>
<gene>
    <name evidence="3" type="primary">ORF72684</name>
    <name evidence="2" type="synonym">ORF72683</name>
</gene>
<organism evidence="3">
    <name type="scientific">Arion vulgaris</name>
    <dbReference type="NCBI Taxonomy" id="1028688"/>
    <lineage>
        <taxon>Eukaryota</taxon>
        <taxon>Metazoa</taxon>
        <taxon>Spiralia</taxon>
        <taxon>Lophotrochozoa</taxon>
        <taxon>Mollusca</taxon>
        <taxon>Gastropoda</taxon>
        <taxon>Heterobranchia</taxon>
        <taxon>Euthyneura</taxon>
        <taxon>Panpulmonata</taxon>
        <taxon>Eupulmonata</taxon>
        <taxon>Stylommatophora</taxon>
        <taxon>Helicina</taxon>
        <taxon>Arionoidea</taxon>
        <taxon>Arionidae</taxon>
        <taxon>Arion</taxon>
    </lineage>
</organism>
<name>A0A0B6ZNW5_9EUPU</name>
<dbReference type="EMBL" id="HACG01023197">
    <property type="protein sequence ID" value="CEK70062.1"/>
    <property type="molecule type" value="Transcribed_RNA"/>
</dbReference>
<evidence type="ECO:0000313" key="2">
    <source>
        <dbReference type="EMBL" id="CEK70061.1"/>
    </source>
</evidence>